<evidence type="ECO:0000259" key="1">
    <source>
        <dbReference type="Pfam" id="PF09423"/>
    </source>
</evidence>
<comment type="caution">
    <text evidence="2">The sequence shown here is derived from an EMBL/GenBank/DDBJ whole genome shotgun (WGS) entry which is preliminary data.</text>
</comment>
<reference evidence="2 3" key="1">
    <citation type="submission" date="2019-07" db="EMBL/GenBank/DDBJ databases">
        <title>Whole genome shotgun sequence of Adhaeribacter aerolatus NBRC 106133.</title>
        <authorList>
            <person name="Hosoyama A."/>
            <person name="Uohara A."/>
            <person name="Ohji S."/>
            <person name="Ichikawa N."/>
        </authorList>
    </citation>
    <scope>NUCLEOTIDE SEQUENCE [LARGE SCALE GENOMIC DNA]</scope>
    <source>
        <strain evidence="2 3">NBRC 106133</strain>
    </source>
</reference>
<dbReference type="InterPro" id="IPR052900">
    <property type="entry name" value="Phospholipid_Metab_Enz"/>
</dbReference>
<dbReference type="OrthoDB" id="9761852at2"/>
<sequence length="849" mass="94948">MTQRQRRSFFKKLGLGLATFVFPGPGFSKGISDSLFRGSLGKYNQSDFRDDFAGTNDRVWIGEKYWAIPMEDWQIKGGRLEFTGQQKMARVNLLTSVIQSGTGEFTLTVEAGLLAEKTNSAKPGTAGFSVGITDELDPDVKAACYYGKGINAGVSTQGNLFIGEQTTILPKNFDYAAFTLNLKGNRSGNTTKLILFCRDKSGKSAQLTATEQADIPGLVALVNNFESGGGAGFWFRNLALNGSKIGSKPENSFGPILWAMHTLSKGTLQLTAQMPPLGKQDSREVELHLQKNSQWEKVQTQPIDDMACVAQFQVTGWDAAREVPYRLVYKNKGTDYTYAGIIRPEPQNRPLKFGGLTCQEWSGFPYSPVAKNLEKHNPDILYFSGDQLYEGNGGYPIKRKPETMAILSYLGKWYMFGWAFREAMRDRPTICTPDDHDVFHGNLWGEGGKSIPFERWENVKDAYGGYVQTPNMVNVVARTQCGHLPAPYHPEPLPSGITPWYTDLVYGKVSFAVISDRMFKSGPDQVRKGTGRLDHLKEPLTNKDQLEAPHLQMLGDRQMHFLTNWVEDWQGADMKVLLSQTLFCNVGTHHGPDKMFLYGDMDSGGWPKQKRDEVLRLVRKSYAFHINGDQHLPFMVQYSLDQPRDAGWTFCTPAISTGYIRWGEPDTVKVPFTQRPAHGLPNTGLYPDGFGNLNYIYAVGNPVDNFANKNRYIRAQNKASGFGLITFDTSARTIKMEAFRFLADKDKPTANDTFPGWPLTINQTDNDGRQAKAFLPRLELNKPNQVIKIYKDQSKELVNVLRVKEIQYQPAVFEPGVYTIVVGEGTAIKEFKGIKASAKTPKKSIKVTV</sequence>
<dbReference type="Proteomes" id="UP000321532">
    <property type="component" value="Unassembled WGS sequence"/>
</dbReference>
<dbReference type="InterPro" id="IPR018946">
    <property type="entry name" value="PhoD-like_MPP"/>
</dbReference>
<feature type="domain" description="PhoD-like phosphatase metallophosphatase" evidence="1">
    <location>
        <begin position="356"/>
        <end position="661"/>
    </location>
</feature>
<evidence type="ECO:0000313" key="3">
    <source>
        <dbReference type="Proteomes" id="UP000321532"/>
    </source>
</evidence>
<keyword evidence="3" id="KW-1185">Reference proteome</keyword>
<dbReference type="EMBL" id="BJYS01000051">
    <property type="protein sequence ID" value="GEO07098.1"/>
    <property type="molecule type" value="Genomic_DNA"/>
</dbReference>
<dbReference type="AlphaFoldDB" id="A0A512B562"/>
<accession>A0A512B562</accession>
<organism evidence="2 3">
    <name type="scientific">Adhaeribacter aerolatus</name>
    <dbReference type="NCBI Taxonomy" id="670289"/>
    <lineage>
        <taxon>Bacteria</taxon>
        <taxon>Pseudomonadati</taxon>
        <taxon>Bacteroidota</taxon>
        <taxon>Cytophagia</taxon>
        <taxon>Cytophagales</taxon>
        <taxon>Hymenobacteraceae</taxon>
        <taxon>Adhaeribacter</taxon>
    </lineage>
</organism>
<dbReference type="PANTHER" id="PTHR43606:SF2">
    <property type="entry name" value="ALKALINE PHOSPHATASE FAMILY PROTEIN (AFU_ORTHOLOGUE AFUA_5G03860)"/>
    <property type="match status" value="1"/>
</dbReference>
<dbReference type="Pfam" id="PF09423">
    <property type="entry name" value="PhoD"/>
    <property type="match status" value="1"/>
</dbReference>
<dbReference type="Gene3D" id="3.60.21.70">
    <property type="entry name" value="PhoD-like phosphatase"/>
    <property type="match status" value="1"/>
</dbReference>
<proteinExistence type="predicted"/>
<gene>
    <name evidence="2" type="ORF">AAE02nite_47620</name>
</gene>
<name>A0A512B562_9BACT</name>
<protein>
    <recommendedName>
        <fullName evidence="1">PhoD-like phosphatase metallophosphatase domain-containing protein</fullName>
    </recommendedName>
</protein>
<dbReference type="InterPro" id="IPR038607">
    <property type="entry name" value="PhoD-like_sf"/>
</dbReference>
<dbReference type="SUPFAM" id="SSF56300">
    <property type="entry name" value="Metallo-dependent phosphatases"/>
    <property type="match status" value="1"/>
</dbReference>
<dbReference type="PANTHER" id="PTHR43606">
    <property type="entry name" value="PHOSPHATASE, PUTATIVE (AFU_ORTHOLOGUE AFUA_6G08710)-RELATED"/>
    <property type="match status" value="1"/>
</dbReference>
<dbReference type="RefSeq" id="WP_146904576.1">
    <property type="nucleotide sequence ID" value="NZ_BJYS01000051.1"/>
</dbReference>
<evidence type="ECO:0000313" key="2">
    <source>
        <dbReference type="EMBL" id="GEO07098.1"/>
    </source>
</evidence>
<dbReference type="InterPro" id="IPR029052">
    <property type="entry name" value="Metallo-depent_PP-like"/>
</dbReference>